<dbReference type="Proteomes" id="UP001447516">
    <property type="component" value="Unassembled WGS sequence"/>
</dbReference>
<accession>A0ABV0AVS3</accession>
<comment type="caution">
    <text evidence="2">The sequence shown here is derived from an EMBL/GenBank/DDBJ whole genome shotgun (WGS) entry which is preliminary data.</text>
</comment>
<reference evidence="2 3" key="1">
    <citation type="submission" date="2024-05" db="EMBL/GenBank/DDBJ databases">
        <title>Microbispora sp.ZYX-F-249.</title>
        <authorList>
            <person name="Xie H."/>
        </authorList>
    </citation>
    <scope>NUCLEOTIDE SEQUENCE [LARGE SCALE GENOMIC DNA]</scope>
    <source>
        <strain evidence="2 3">ZYX-F-249</strain>
    </source>
</reference>
<dbReference type="RefSeq" id="WP_346229270.1">
    <property type="nucleotide sequence ID" value="NZ_JBDJAW010000032.1"/>
</dbReference>
<keyword evidence="3" id="KW-1185">Reference proteome</keyword>
<evidence type="ECO:0000313" key="2">
    <source>
        <dbReference type="EMBL" id="MEN3539374.1"/>
    </source>
</evidence>
<evidence type="ECO:0000256" key="1">
    <source>
        <dbReference type="SAM" id="MobiDB-lite"/>
    </source>
</evidence>
<proteinExistence type="predicted"/>
<gene>
    <name evidence="2" type="ORF">AAH991_29985</name>
</gene>
<feature type="compositionally biased region" description="Low complexity" evidence="1">
    <location>
        <begin position="95"/>
        <end position="116"/>
    </location>
</feature>
<protein>
    <submittedName>
        <fullName evidence="2">Uncharacterized protein</fullName>
    </submittedName>
</protein>
<dbReference type="EMBL" id="JBDJAW010000032">
    <property type="protein sequence ID" value="MEN3539374.1"/>
    <property type="molecule type" value="Genomic_DNA"/>
</dbReference>
<organism evidence="2 3">
    <name type="scientific">Microbispora maris</name>
    <dbReference type="NCBI Taxonomy" id="3144104"/>
    <lineage>
        <taxon>Bacteria</taxon>
        <taxon>Bacillati</taxon>
        <taxon>Actinomycetota</taxon>
        <taxon>Actinomycetes</taxon>
        <taxon>Streptosporangiales</taxon>
        <taxon>Streptosporangiaceae</taxon>
        <taxon>Microbispora</taxon>
    </lineage>
</organism>
<dbReference type="Gene3D" id="2.60.120.200">
    <property type="match status" value="1"/>
</dbReference>
<name>A0ABV0AVS3_9ACTN</name>
<dbReference type="SUPFAM" id="SSF49899">
    <property type="entry name" value="Concanavalin A-like lectins/glucanases"/>
    <property type="match status" value="1"/>
</dbReference>
<sequence>MAAAMLIAAATACSSGDSTKVFNAGGESTAQKSASSPGSSGVLPGNANAAGLGATQTATAAAATSDEGAAGQEGEKAAEKIGDVPAASPRPSPSPSVVSSPSPRTTPTATTRAEPPMRLARPVRTADGPVVVDVIQPEDVPREGRAPARVIPGGADVAAREPAAPSRTPLPRSSGASTGGRGDPALVEDFGGQALRLGGGGREVDLSASSVQRYGRWEVRLRAEDGALPVALLRSARPDAGQYEDFRHAGSEYAGPQDDIPESARFADTDGAGTDGADAGDEAIGVTAIPGGRRVELSVRQGRESAQAALAADLTQWHTIAVDRLPGRVTFWLDGRQVWNYTGPYVPRSEGMGLVLRNDASGGTVYVDRVRVYRAPGR</sequence>
<dbReference type="InterPro" id="IPR013320">
    <property type="entry name" value="ConA-like_dom_sf"/>
</dbReference>
<feature type="compositionally biased region" description="Polar residues" evidence="1">
    <location>
        <begin position="13"/>
        <end position="39"/>
    </location>
</feature>
<feature type="compositionally biased region" description="Basic and acidic residues" evidence="1">
    <location>
        <begin position="73"/>
        <end position="82"/>
    </location>
</feature>
<evidence type="ECO:0000313" key="3">
    <source>
        <dbReference type="Proteomes" id="UP001447516"/>
    </source>
</evidence>
<feature type="compositionally biased region" description="Low complexity" evidence="1">
    <location>
        <begin position="47"/>
        <end position="72"/>
    </location>
</feature>
<feature type="region of interest" description="Disordered" evidence="1">
    <location>
        <begin position="13"/>
        <end position="188"/>
    </location>
</feature>